<dbReference type="EMBL" id="JAIWYP010000004">
    <property type="protein sequence ID" value="KAH3840160.1"/>
    <property type="molecule type" value="Genomic_DNA"/>
</dbReference>
<gene>
    <name evidence="1" type="ORF">DPMN_113604</name>
</gene>
<accession>A0A9D4KII1</accession>
<reference evidence="1" key="2">
    <citation type="submission" date="2020-11" db="EMBL/GenBank/DDBJ databases">
        <authorList>
            <person name="McCartney M.A."/>
            <person name="Auch B."/>
            <person name="Kono T."/>
            <person name="Mallez S."/>
            <person name="Becker A."/>
            <person name="Gohl D.M."/>
            <person name="Silverstein K.A.T."/>
            <person name="Koren S."/>
            <person name="Bechman K.B."/>
            <person name="Herman A."/>
            <person name="Abrahante J.E."/>
            <person name="Garbe J."/>
        </authorList>
    </citation>
    <scope>NUCLEOTIDE SEQUENCE</scope>
    <source>
        <strain evidence="1">Duluth1</strain>
        <tissue evidence="1">Whole animal</tissue>
    </source>
</reference>
<organism evidence="1 2">
    <name type="scientific">Dreissena polymorpha</name>
    <name type="common">Zebra mussel</name>
    <name type="synonym">Mytilus polymorpha</name>
    <dbReference type="NCBI Taxonomy" id="45954"/>
    <lineage>
        <taxon>Eukaryota</taxon>
        <taxon>Metazoa</taxon>
        <taxon>Spiralia</taxon>
        <taxon>Lophotrochozoa</taxon>
        <taxon>Mollusca</taxon>
        <taxon>Bivalvia</taxon>
        <taxon>Autobranchia</taxon>
        <taxon>Heteroconchia</taxon>
        <taxon>Euheterodonta</taxon>
        <taxon>Imparidentia</taxon>
        <taxon>Neoheterodontei</taxon>
        <taxon>Myida</taxon>
        <taxon>Dreissenoidea</taxon>
        <taxon>Dreissenidae</taxon>
        <taxon>Dreissena</taxon>
    </lineage>
</organism>
<sequence>MLLVNAAPTLPCNHQTLPAEQRTRSTQLPQCRLRLRPRPSMKQDEIPPPASYIAPNPQLGYVSTQPGFVTVSAGRNLLPAKSKTSKTFWSEMLWKYESPPETSSTLPPLPPFEKRRNRILTGSTPISKTLNQTLRMVAT</sequence>
<proteinExistence type="predicted"/>
<reference evidence="1" key="1">
    <citation type="journal article" date="2019" name="bioRxiv">
        <title>The Genome of the Zebra Mussel, Dreissena polymorpha: A Resource for Invasive Species Research.</title>
        <authorList>
            <person name="McCartney M.A."/>
            <person name="Auch B."/>
            <person name="Kono T."/>
            <person name="Mallez S."/>
            <person name="Zhang Y."/>
            <person name="Obille A."/>
            <person name="Becker A."/>
            <person name="Abrahante J.E."/>
            <person name="Garbe J."/>
            <person name="Badalamenti J.P."/>
            <person name="Herman A."/>
            <person name="Mangelson H."/>
            <person name="Liachko I."/>
            <person name="Sullivan S."/>
            <person name="Sone E.D."/>
            <person name="Koren S."/>
            <person name="Silverstein K.A.T."/>
            <person name="Beckman K.B."/>
            <person name="Gohl D.M."/>
        </authorList>
    </citation>
    <scope>NUCLEOTIDE SEQUENCE</scope>
    <source>
        <strain evidence="1">Duluth1</strain>
        <tissue evidence="1">Whole animal</tissue>
    </source>
</reference>
<comment type="caution">
    <text evidence="1">The sequence shown here is derived from an EMBL/GenBank/DDBJ whole genome shotgun (WGS) entry which is preliminary data.</text>
</comment>
<dbReference type="AlphaFoldDB" id="A0A9D4KII1"/>
<keyword evidence="2" id="KW-1185">Reference proteome</keyword>
<evidence type="ECO:0000313" key="2">
    <source>
        <dbReference type="Proteomes" id="UP000828390"/>
    </source>
</evidence>
<dbReference type="Proteomes" id="UP000828390">
    <property type="component" value="Unassembled WGS sequence"/>
</dbReference>
<protein>
    <submittedName>
        <fullName evidence="1">Uncharacterized protein</fullName>
    </submittedName>
</protein>
<name>A0A9D4KII1_DREPO</name>
<evidence type="ECO:0000313" key="1">
    <source>
        <dbReference type="EMBL" id="KAH3840160.1"/>
    </source>
</evidence>